<sequence>MENNFRVILAVKRLKISDVIEATGISRTTLTNLFYERLKNPNYATLQSVADFLDVSIDELVNKDFRMLKTEVR</sequence>
<evidence type="ECO:0000313" key="2">
    <source>
        <dbReference type="EMBL" id="MRI80719.1"/>
    </source>
</evidence>
<dbReference type="EMBL" id="WJQR01000001">
    <property type="protein sequence ID" value="MRI80719.1"/>
    <property type="molecule type" value="Genomic_DNA"/>
</dbReference>
<dbReference type="RefSeq" id="WP_153861208.1">
    <property type="nucleotide sequence ID" value="NZ_WJQR01000001.1"/>
</dbReference>
<gene>
    <name evidence="2" type="ORF">GIY11_01555</name>
</gene>
<dbReference type="InterPro" id="IPR010982">
    <property type="entry name" value="Lambda_DNA-bd_dom_sf"/>
</dbReference>
<organism evidence="2 3">
    <name type="scientific">Fundicoccus ignavus</name>
    <dbReference type="NCBI Taxonomy" id="2664442"/>
    <lineage>
        <taxon>Bacteria</taxon>
        <taxon>Bacillati</taxon>
        <taxon>Bacillota</taxon>
        <taxon>Bacilli</taxon>
        <taxon>Lactobacillales</taxon>
        <taxon>Aerococcaceae</taxon>
        <taxon>Fundicoccus</taxon>
    </lineage>
</organism>
<evidence type="ECO:0000313" key="3">
    <source>
        <dbReference type="Proteomes" id="UP000469870"/>
    </source>
</evidence>
<reference evidence="2 3" key="1">
    <citation type="submission" date="2019-11" db="EMBL/GenBank/DDBJ databases">
        <title>Characterisation of Fundicoccus ignavus gen. nov. sp. nov., a novel genus of the family Aerococcaceae isolated from bulk tank milk.</title>
        <authorList>
            <person name="Siebert A."/>
            <person name="Huptas C."/>
            <person name="Wenning M."/>
            <person name="Scherer S."/>
            <person name="Doll E.V."/>
        </authorList>
    </citation>
    <scope>NUCLEOTIDE SEQUENCE [LARGE SCALE GENOMIC DNA]</scope>
    <source>
        <strain evidence="2 3">DSM 109653</strain>
    </source>
</reference>
<accession>A0A844BT75</accession>
<dbReference type="Gene3D" id="1.10.260.40">
    <property type="entry name" value="lambda repressor-like DNA-binding domains"/>
    <property type="match status" value="1"/>
</dbReference>
<dbReference type="SUPFAM" id="SSF47413">
    <property type="entry name" value="lambda repressor-like DNA-binding domains"/>
    <property type="match status" value="1"/>
</dbReference>
<protein>
    <submittedName>
        <fullName evidence="2">Helix-turn-helix domain-containing protein</fullName>
    </submittedName>
</protein>
<dbReference type="AlphaFoldDB" id="A0A844BT75"/>
<dbReference type="CDD" id="cd00093">
    <property type="entry name" value="HTH_XRE"/>
    <property type="match status" value="1"/>
</dbReference>
<evidence type="ECO:0000259" key="1">
    <source>
        <dbReference type="PROSITE" id="PS50943"/>
    </source>
</evidence>
<proteinExistence type="predicted"/>
<name>A0A844BT75_9LACT</name>
<comment type="caution">
    <text evidence="2">The sequence shown here is derived from an EMBL/GenBank/DDBJ whole genome shotgun (WGS) entry which is preliminary data.</text>
</comment>
<dbReference type="Proteomes" id="UP000469870">
    <property type="component" value="Unassembled WGS sequence"/>
</dbReference>
<feature type="domain" description="HTH cro/C1-type" evidence="1">
    <location>
        <begin position="21"/>
        <end position="60"/>
    </location>
</feature>
<dbReference type="GO" id="GO:0003677">
    <property type="term" value="F:DNA binding"/>
    <property type="evidence" value="ECO:0007669"/>
    <property type="project" value="InterPro"/>
</dbReference>
<dbReference type="InterPro" id="IPR001387">
    <property type="entry name" value="Cro/C1-type_HTH"/>
</dbReference>
<dbReference type="PROSITE" id="PS50943">
    <property type="entry name" value="HTH_CROC1"/>
    <property type="match status" value="1"/>
</dbReference>
<dbReference type="Pfam" id="PF13443">
    <property type="entry name" value="HTH_26"/>
    <property type="match status" value="1"/>
</dbReference>